<name>A0A0F9KWH4_9ZZZZ</name>
<evidence type="ECO:0000259" key="1">
    <source>
        <dbReference type="Pfam" id="PF25729"/>
    </source>
</evidence>
<feature type="non-terminal residue" evidence="2">
    <location>
        <position position="1"/>
    </location>
</feature>
<accession>A0A0F9KWH4</accession>
<dbReference type="AlphaFoldDB" id="A0A0F9KWH4"/>
<reference evidence="2" key="1">
    <citation type="journal article" date="2015" name="Nature">
        <title>Complex archaea that bridge the gap between prokaryotes and eukaryotes.</title>
        <authorList>
            <person name="Spang A."/>
            <person name="Saw J.H."/>
            <person name="Jorgensen S.L."/>
            <person name="Zaremba-Niedzwiedzka K."/>
            <person name="Martijn J."/>
            <person name="Lind A.E."/>
            <person name="van Eijk R."/>
            <person name="Schleper C."/>
            <person name="Guy L."/>
            <person name="Ettema T.J."/>
        </authorList>
    </citation>
    <scope>NUCLEOTIDE SEQUENCE</scope>
</reference>
<dbReference type="InterPro" id="IPR057888">
    <property type="entry name" value="crAss_MUZ_C"/>
</dbReference>
<protein>
    <recommendedName>
        <fullName evidence="1">Crassvirus muzzle protein C-terminal domain-containing protein</fullName>
    </recommendedName>
</protein>
<proteinExistence type="predicted"/>
<feature type="domain" description="Crassvirus muzzle protein C-terminal" evidence="1">
    <location>
        <begin position="457"/>
        <end position="528"/>
    </location>
</feature>
<comment type="caution">
    <text evidence="2">The sequence shown here is derived from an EMBL/GenBank/DDBJ whole genome shotgun (WGS) entry which is preliminary data.</text>
</comment>
<evidence type="ECO:0000313" key="2">
    <source>
        <dbReference type="EMBL" id="KKM19685.1"/>
    </source>
</evidence>
<organism evidence="2">
    <name type="scientific">marine sediment metagenome</name>
    <dbReference type="NCBI Taxonomy" id="412755"/>
    <lineage>
        <taxon>unclassified sequences</taxon>
        <taxon>metagenomes</taxon>
        <taxon>ecological metagenomes</taxon>
    </lineage>
</organism>
<dbReference type="Pfam" id="PF25729">
    <property type="entry name" value="crAss_MUZ_C"/>
    <property type="match status" value="1"/>
</dbReference>
<sequence length="590" mass="67042">DFYAMWGNVYKKRNIDQLSTWTYIHIHTPTNLPYLIERDMIVNFSNGIVFGGYGTILDVQGPMLVLEKLQSDLVVYPPPVDIDGTFSASEWFEVFKQRTVVPDNSYFEIGNTKIVGNPGEETRQFNKFIDPYVFDSFGDLHHENNWAGIDGSASSILYWKFDFDNYNGVESHDDVTKRTFGSFESYSASYSATLIQGRGITPGYDFGYILDTQFATRNLGRPAPLLQNVREEERPSTIRWSNDYIENAAINGLHTFEPLNEYPLPLERGPVKKLQRAGEDVMLAIHSSGVTSMYIGKGIIRSSDLDPILVTTEGVIGTDNELKFSYGTVHPTSVCEVDGNVYFWDGTRVEPVRYAQNGLIPLATTFKARVFFKETIPSLFGDSSNYDCFTQYDRLLNIVFYTFKNQSNSLTIGFHEKSKGWICKVGFVPEYYGVVGDQFLGFVNGFPWLHNEDAINVNTYYGTTYPSKVKFVINIGHNEEKAWDSMMFFSNKIWDFPRIYNFEGQETSLVAGDFRLRDNTYYADILRDTNTPAARLKAGQIALRHGNSMSSQAITVEMEITSNEFHFLDMVGIAATIKSGHFLQQEEKKS</sequence>
<gene>
    <name evidence="2" type="ORF">LCGC14_1653080</name>
</gene>
<dbReference type="EMBL" id="LAZR01013931">
    <property type="protein sequence ID" value="KKM19685.1"/>
    <property type="molecule type" value="Genomic_DNA"/>
</dbReference>